<gene>
    <name evidence="9" type="ORF">GCM10008938_23120</name>
</gene>
<evidence type="ECO:0000259" key="8">
    <source>
        <dbReference type="Pfam" id="PF02687"/>
    </source>
</evidence>
<dbReference type="InterPro" id="IPR003838">
    <property type="entry name" value="ABC3_permease_C"/>
</dbReference>
<proteinExistence type="inferred from homology"/>
<dbReference type="RefSeq" id="WP_189002842.1">
    <property type="nucleotide sequence ID" value="NZ_BMOD01000007.1"/>
</dbReference>
<feature type="transmembrane region" description="Helical" evidence="7">
    <location>
        <begin position="429"/>
        <end position="449"/>
    </location>
</feature>
<feature type="transmembrane region" description="Helical" evidence="7">
    <location>
        <begin position="256"/>
        <end position="284"/>
    </location>
</feature>
<keyword evidence="2" id="KW-1003">Cell membrane</keyword>
<evidence type="ECO:0000256" key="1">
    <source>
        <dbReference type="ARBA" id="ARBA00004651"/>
    </source>
</evidence>
<feature type="domain" description="ABC3 transporter permease C-terminal" evidence="8">
    <location>
        <begin position="262"/>
        <end position="380"/>
    </location>
</feature>
<keyword evidence="4 7" id="KW-1133">Transmembrane helix</keyword>
<sequence length="798" mass="86758">MTSRWKKLLGDVQQMQGRLLLMVLALTLGLIGMGTILTAYTILTREIRINYLSTRPASAQLELDQVDAALVQQVAKQPGIRFAEASSTLNARIQATDGRWFPLRLFVVPDFQKLTLNHFAHETGASTPPTQTLLLERTSLTFLNAKLQDAFQVDAPHGGLHTLKVSGTVHDPGLAPAWQEQTVYGYITPQTLQTLGEDPALHLLKVEVAQQPENVQEIEKTMAGLSRWLQQQGRFVEQVQIPPPFKHPHQGQMNAVLVMFLLFSALTFLLSGILTATLISGLLAQQIRQIGIMKAIGGRTAQIAGLYLTLVATMGLLAVLVGVPLGNLAGQQFSGLIAELLNFNLTSHEVPLWALLIQIGAGLVLPVLLALGPILQTTRTTVLQALNNVGVEVRVPRTNWLDRWLGQLPGVDRTLTLSLRNAFRKRGRLGMTLTLLASAGALFLTSLNVRAAWEKNLQDAKADRHYQLEVRLEDFQPASLLQDLGKLPGVQTAEIWNSLPAAVGRKDGLSVVRTYPDGGHGSLGLRSLPAESTFVSWKVMQGRTLQKTDLGGVVLNHTAKAFFPQVNIGETLLLTVEGQPVKLKLLGVVREPITPSAAYVLPATFDRVLHTGGQFNTLRFQVQDGQLPAVMHSLEQEFITRKLPVKLALSEEMLEAAVNGHVYILIVALLVLSMVVAAVGLLGLASSMGTSVTERTREFGVMRSVGGTSRTILRSVTLEGVLVALLSVVGAVLLSLPLSYGVGTLIGTLSFRLPLPLVLSFTALLVWTLLVTGFAYLASLYPAWQASRLTVRETLSYL</sequence>
<protein>
    <recommendedName>
        <fullName evidence="8">ABC3 transporter permease C-terminal domain-containing protein</fullName>
    </recommendedName>
</protein>
<reference evidence="10" key="1">
    <citation type="journal article" date="2019" name="Int. J. Syst. Evol. Microbiol.">
        <title>The Global Catalogue of Microorganisms (GCM) 10K type strain sequencing project: providing services to taxonomists for standard genome sequencing and annotation.</title>
        <authorList>
            <consortium name="The Broad Institute Genomics Platform"/>
            <consortium name="The Broad Institute Genome Sequencing Center for Infectious Disease"/>
            <person name="Wu L."/>
            <person name="Ma J."/>
        </authorList>
    </citation>
    <scope>NUCLEOTIDE SEQUENCE [LARGE SCALE GENOMIC DNA]</scope>
    <source>
        <strain evidence="10">JCM 14370</strain>
    </source>
</reference>
<dbReference type="Pfam" id="PF02687">
    <property type="entry name" value="FtsX"/>
    <property type="match status" value="2"/>
</dbReference>
<feature type="transmembrane region" description="Helical" evidence="7">
    <location>
        <begin position="305"/>
        <end position="330"/>
    </location>
</feature>
<comment type="caution">
    <text evidence="9">The sequence shown here is derived from an EMBL/GenBank/DDBJ whole genome shotgun (WGS) entry which is preliminary data.</text>
</comment>
<feature type="transmembrane region" description="Helical" evidence="7">
    <location>
        <begin position="712"/>
        <end position="736"/>
    </location>
</feature>
<dbReference type="EMBL" id="BMOD01000007">
    <property type="protein sequence ID" value="GGJ36394.1"/>
    <property type="molecule type" value="Genomic_DNA"/>
</dbReference>
<evidence type="ECO:0000313" key="9">
    <source>
        <dbReference type="EMBL" id="GGJ36394.1"/>
    </source>
</evidence>
<accession>A0ABQ2CZH8</accession>
<comment type="similarity">
    <text evidence="6">Belongs to the ABC-4 integral membrane protein family.</text>
</comment>
<keyword evidence="5 7" id="KW-0472">Membrane</keyword>
<name>A0ABQ2CZH8_9DEIO</name>
<evidence type="ECO:0000313" key="10">
    <source>
        <dbReference type="Proteomes" id="UP000632222"/>
    </source>
</evidence>
<organism evidence="9 10">
    <name type="scientific">Deinococcus roseus</name>
    <dbReference type="NCBI Taxonomy" id="392414"/>
    <lineage>
        <taxon>Bacteria</taxon>
        <taxon>Thermotogati</taxon>
        <taxon>Deinococcota</taxon>
        <taxon>Deinococci</taxon>
        <taxon>Deinococcales</taxon>
        <taxon>Deinococcaceae</taxon>
        <taxon>Deinococcus</taxon>
    </lineage>
</organism>
<evidence type="ECO:0000256" key="4">
    <source>
        <dbReference type="ARBA" id="ARBA00022989"/>
    </source>
</evidence>
<dbReference type="Proteomes" id="UP000632222">
    <property type="component" value="Unassembled WGS sequence"/>
</dbReference>
<feature type="transmembrane region" description="Helical" evidence="7">
    <location>
        <begin position="350"/>
        <end position="371"/>
    </location>
</feature>
<keyword evidence="10" id="KW-1185">Reference proteome</keyword>
<evidence type="ECO:0000256" key="3">
    <source>
        <dbReference type="ARBA" id="ARBA00022692"/>
    </source>
</evidence>
<dbReference type="PANTHER" id="PTHR30572:SF4">
    <property type="entry name" value="ABC TRANSPORTER PERMEASE YTRF"/>
    <property type="match status" value="1"/>
</dbReference>
<feature type="transmembrane region" description="Helical" evidence="7">
    <location>
        <begin position="756"/>
        <end position="778"/>
    </location>
</feature>
<evidence type="ECO:0000256" key="6">
    <source>
        <dbReference type="ARBA" id="ARBA00038076"/>
    </source>
</evidence>
<dbReference type="PANTHER" id="PTHR30572">
    <property type="entry name" value="MEMBRANE COMPONENT OF TRANSPORTER-RELATED"/>
    <property type="match status" value="1"/>
</dbReference>
<evidence type="ECO:0000256" key="5">
    <source>
        <dbReference type="ARBA" id="ARBA00023136"/>
    </source>
</evidence>
<evidence type="ECO:0000256" key="7">
    <source>
        <dbReference type="SAM" id="Phobius"/>
    </source>
</evidence>
<dbReference type="InterPro" id="IPR050250">
    <property type="entry name" value="Macrolide_Exporter_MacB"/>
</dbReference>
<feature type="domain" description="ABC3 transporter permease C-terminal" evidence="8">
    <location>
        <begin position="671"/>
        <end position="790"/>
    </location>
</feature>
<comment type="subcellular location">
    <subcellularLocation>
        <location evidence="1">Cell membrane</location>
        <topology evidence="1">Multi-pass membrane protein</topology>
    </subcellularLocation>
</comment>
<feature type="transmembrane region" description="Helical" evidence="7">
    <location>
        <begin position="662"/>
        <end position="685"/>
    </location>
</feature>
<feature type="transmembrane region" description="Helical" evidence="7">
    <location>
        <begin position="20"/>
        <end position="43"/>
    </location>
</feature>
<keyword evidence="3 7" id="KW-0812">Transmembrane</keyword>
<evidence type="ECO:0000256" key="2">
    <source>
        <dbReference type="ARBA" id="ARBA00022475"/>
    </source>
</evidence>